<evidence type="ECO:0000313" key="5">
    <source>
        <dbReference type="EMBL" id="KJF39376.1"/>
    </source>
</evidence>
<dbReference type="NCBIfam" id="TIGR00502">
    <property type="entry name" value="nagB"/>
    <property type="match status" value="1"/>
</dbReference>
<name>A0A0D8IYK6_9FIRM</name>
<dbReference type="InterPro" id="IPR006148">
    <property type="entry name" value="Glc/Gal-6P_isomerase"/>
</dbReference>
<evidence type="ECO:0000259" key="4">
    <source>
        <dbReference type="Pfam" id="PF01182"/>
    </source>
</evidence>
<organism evidence="5 6">
    <name type="scientific">Ruthenibacterium lactatiformans</name>
    <dbReference type="NCBI Taxonomy" id="1550024"/>
    <lineage>
        <taxon>Bacteria</taxon>
        <taxon>Bacillati</taxon>
        <taxon>Bacillota</taxon>
        <taxon>Clostridia</taxon>
        <taxon>Eubacteriales</taxon>
        <taxon>Oscillospiraceae</taxon>
        <taxon>Ruthenibacterium</taxon>
    </lineage>
</organism>
<dbReference type="GO" id="GO:0019262">
    <property type="term" value="P:N-acetylneuraminate catabolic process"/>
    <property type="evidence" value="ECO:0007669"/>
    <property type="project" value="TreeGrafter"/>
</dbReference>
<keyword evidence="5" id="KW-0413">Isomerase</keyword>
<evidence type="ECO:0000256" key="3">
    <source>
        <dbReference type="NCBIfam" id="TIGR00502"/>
    </source>
</evidence>
<dbReference type="PATRIC" id="fig|1550024.3.peg.2791"/>
<dbReference type="EMBL" id="JXXK01000018">
    <property type="protein sequence ID" value="KJF39376.1"/>
    <property type="molecule type" value="Genomic_DNA"/>
</dbReference>
<keyword evidence="2" id="KW-0119">Carbohydrate metabolism</keyword>
<comment type="caution">
    <text evidence="5">The sequence shown here is derived from an EMBL/GenBank/DDBJ whole genome shotgun (WGS) entry which is preliminary data.</text>
</comment>
<gene>
    <name evidence="5" type="ORF">TQ39_12245</name>
</gene>
<keyword evidence="1" id="KW-0378">Hydrolase</keyword>
<dbReference type="GO" id="GO:0006043">
    <property type="term" value="P:glucosamine catabolic process"/>
    <property type="evidence" value="ECO:0007669"/>
    <property type="project" value="TreeGrafter"/>
</dbReference>
<dbReference type="Pfam" id="PF01182">
    <property type="entry name" value="Glucosamine_iso"/>
    <property type="match status" value="1"/>
</dbReference>
<dbReference type="GO" id="GO:0005975">
    <property type="term" value="P:carbohydrate metabolic process"/>
    <property type="evidence" value="ECO:0007669"/>
    <property type="project" value="InterPro"/>
</dbReference>
<dbReference type="CDD" id="cd01399">
    <property type="entry name" value="GlcN6P_deaminase"/>
    <property type="match status" value="1"/>
</dbReference>
<accession>A0A0D8IYK6</accession>
<dbReference type="GeneID" id="42857344"/>
<dbReference type="AlphaFoldDB" id="A0A0D8IYK6"/>
<dbReference type="InterPro" id="IPR004547">
    <property type="entry name" value="Glucosamine6P_isomerase"/>
</dbReference>
<dbReference type="GO" id="GO:0042802">
    <property type="term" value="F:identical protein binding"/>
    <property type="evidence" value="ECO:0007669"/>
    <property type="project" value="TreeGrafter"/>
</dbReference>
<dbReference type="GO" id="GO:0005737">
    <property type="term" value="C:cytoplasm"/>
    <property type="evidence" value="ECO:0007669"/>
    <property type="project" value="TreeGrafter"/>
</dbReference>
<dbReference type="GO" id="GO:0006046">
    <property type="term" value="P:N-acetylglucosamine catabolic process"/>
    <property type="evidence" value="ECO:0007669"/>
    <property type="project" value="UniProtKB-UniRule"/>
</dbReference>
<evidence type="ECO:0000256" key="1">
    <source>
        <dbReference type="ARBA" id="ARBA00022801"/>
    </source>
</evidence>
<dbReference type="Gene3D" id="3.40.50.1360">
    <property type="match status" value="1"/>
</dbReference>
<dbReference type="PANTHER" id="PTHR11280">
    <property type="entry name" value="GLUCOSAMINE-6-PHOSPHATE ISOMERASE"/>
    <property type="match status" value="1"/>
</dbReference>
<dbReference type="GO" id="GO:0016853">
    <property type="term" value="F:isomerase activity"/>
    <property type="evidence" value="ECO:0007669"/>
    <property type="project" value="UniProtKB-KW"/>
</dbReference>
<dbReference type="InterPro" id="IPR037171">
    <property type="entry name" value="NagB/RpiA_transferase-like"/>
</dbReference>
<evidence type="ECO:0000313" key="6">
    <source>
        <dbReference type="Proteomes" id="UP000032483"/>
    </source>
</evidence>
<keyword evidence="6" id="KW-1185">Reference proteome</keyword>
<dbReference type="Proteomes" id="UP000032483">
    <property type="component" value="Unassembled WGS sequence"/>
</dbReference>
<reference evidence="5" key="1">
    <citation type="submission" date="2015-02" db="EMBL/GenBank/DDBJ databases">
        <title>A novel member of the family Ruminococcaceae isolated from human feces.</title>
        <authorList>
            <person name="Shkoporov A.N."/>
            <person name="Chaplin A.V."/>
            <person name="Motuzova O.V."/>
            <person name="Kafarskaia L.I."/>
            <person name="Khokhlova E.V."/>
            <person name="Efimov B.A."/>
        </authorList>
    </citation>
    <scope>NUCLEOTIDE SEQUENCE [LARGE SCALE GENOMIC DNA]</scope>
    <source>
        <strain evidence="5">585-1</strain>
    </source>
</reference>
<dbReference type="EC" id="3.5.99.6" evidence="3"/>
<protein>
    <recommendedName>
        <fullName evidence="3">Glucosamine-6-phosphate deaminase</fullName>
        <ecNumber evidence="3">3.5.99.6</ecNumber>
    </recommendedName>
</protein>
<feature type="domain" description="Glucosamine/galactosamine-6-phosphate isomerase" evidence="4">
    <location>
        <begin position="10"/>
        <end position="228"/>
    </location>
</feature>
<dbReference type="RefSeq" id="WP_009322070.1">
    <property type="nucleotide sequence ID" value="NZ_CAQJQL010000004.1"/>
</dbReference>
<dbReference type="GO" id="GO:0004342">
    <property type="term" value="F:glucosamine-6-phosphate deaminase activity"/>
    <property type="evidence" value="ECO:0007669"/>
    <property type="project" value="UniProtKB-UniRule"/>
</dbReference>
<dbReference type="PANTHER" id="PTHR11280:SF5">
    <property type="entry name" value="GLUCOSAMINE-6-PHOSPHATE ISOMERASE"/>
    <property type="match status" value="1"/>
</dbReference>
<evidence type="ECO:0000256" key="2">
    <source>
        <dbReference type="ARBA" id="ARBA00023277"/>
    </source>
</evidence>
<dbReference type="SUPFAM" id="SSF100950">
    <property type="entry name" value="NagB/RpiA/CoA transferase-like"/>
    <property type="match status" value="1"/>
</dbReference>
<proteinExistence type="predicted"/>
<sequence length="245" mass="26657">MKVIVTNSYDETCAVIANMIKELVNAKPDAKLGLATGGTPVPIYKKLIEMNKAGEVDFSRVHTVNLDEYCGIPGTHDQSYRYFMDTNLFDHINIDKKNTFVASGMGDFEANARELEEKVREGGAADLQLLGIGNNGHIAFNEASDHLIAVAHTEKLTESTINANARFFEKKEDVPTMAITMGMGDILAAKKVVLAATGLAKVPAIRGLIMDDVITTQNPSTMLKMHEDAVVVIDRELADAVGYRA</sequence>